<reference evidence="2 3" key="1">
    <citation type="submission" date="2020-07" db="EMBL/GenBank/DDBJ databases">
        <title>Sequencing the genomes of 1000 actinobacteria strains.</title>
        <authorList>
            <person name="Klenk H.-P."/>
        </authorList>
    </citation>
    <scope>NUCLEOTIDE SEQUENCE [LARGE SCALE GENOMIC DNA]</scope>
    <source>
        <strain evidence="2 3">DSM 26487</strain>
    </source>
</reference>
<gene>
    <name evidence="2" type="ORF">BJ988_001539</name>
</gene>
<evidence type="ECO:0000256" key="1">
    <source>
        <dbReference type="SAM" id="MobiDB-lite"/>
    </source>
</evidence>
<organism evidence="2 3">
    <name type="scientific">Nocardioides panzhihuensis</name>
    <dbReference type="NCBI Taxonomy" id="860243"/>
    <lineage>
        <taxon>Bacteria</taxon>
        <taxon>Bacillati</taxon>
        <taxon>Actinomycetota</taxon>
        <taxon>Actinomycetes</taxon>
        <taxon>Propionibacteriales</taxon>
        <taxon>Nocardioidaceae</taxon>
        <taxon>Nocardioides</taxon>
    </lineage>
</organism>
<keyword evidence="3" id="KW-1185">Reference proteome</keyword>
<feature type="region of interest" description="Disordered" evidence="1">
    <location>
        <begin position="1"/>
        <end position="88"/>
    </location>
</feature>
<proteinExistence type="predicted"/>
<accession>A0A7Z0DKF9</accession>
<sequence>MTLSACGSTEDAGEGATSASPTSPASASPSEPNAGWHPAKDDGGQFFVPPDWDVEEGPTGLELQAPPQREGGARVGGGTFTSNPTLDSDDAIDSAAEVSLKFSKKAGQDKVERLPDVTLGGVRFYHVRGENDAQWVDEYGTVHNGQLVGVLWMFNRGMVDRKQIDEMINQVMSTFEPAS</sequence>
<dbReference type="AlphaFoldDB" id="A0A7Z0DKF9"/>
<protein>
    <submittedName>
        <fullName evidence="2">Uncharacterized protein</fullName>
    </submittedName>
</protein>
<dbReference type="Proteomes" id="UP000564496">
    <property type="component" value="Unassembled WGS sequence"/>
</dbReference>
<dbReference type="EMBL" id="JACBZR010000001">
    <property type="protein sequence ID" value="NYI76891.1"/>
    <property type="molecule type" value="Genomic_DNA"/>
</dbReference>
<comment type="caution">
    <text evidence="2">The sequence shown here is derived from an EMBL/GenBank/DDBJ whole genome shotgun (WGS) entry which is preliminary data.</text>
</comment>
<evidence type="ECO:0000313" key="2">
    <source>
        <dbReference type="EMBL" id="NYI76891.1"/>
    </source>
</evidence>
<feature type="compositionally biased region" description="Low complexity" evidence="1">
    <location>
        <begin position="16"/>
        <end position="30"/>
    </location>
</feature>
<evidence type="ECO:0000313" key="3">
    <source>
        <dbReference type="Proteomes" id="UP000564496"/>
    </source>
</evidence>
<name>A0A7Z0DKF9_9ACTN</name>
<dbReference type="RefSeq" id="WP_179657492.1">
    <property type="nucleotide sequence ID" value="NZ_JACBZR010000001.1"/>
</dbReference>